<keyword evidence="2" id="KW-1185">Reference proteome</keyword>
<gene>
    <name evidence="1" type="ORF">K3G42_029460</name>
</gene>
<comment type="caution">
    <text evidence="1">The sequence shown here is derived from an EMBL/GenBank/DDBJ whole genome shotgun (WGS) entry which is preliminary data.</text>
</comment>
<evidence type="ECO:0000313" key="2">
    <source>
        <dbReference type="Proteomes" id="UP000827872"/>
    </source>
</evidence>
<organism evidence="1 2">
    <name type="scientific">Sphaerodactylus townsendi</name>
    <dbReference type="NCBI Taxonomy" id="933632"/>
    <lineage>
        <taxon>Eukaryota</taxon>
        <taxon>Metazoa</taxon>
        <taxon>Chordata</taxon>
        <taxon>Craniata</taxon>
        <taxon>Vertebrata</taxon>
        <taxon>Euteleostomi</taxon>
        <taxon>Lepidosauria</taxon>
        <taxon>Squamata</taxon>
        <taxon>Bifurcata</taxon>
        <taxon>Gekkota</taxon>
        <taxon>Sphaerodactylidae</taxon>
        <taxon>Sphaerodactylus</taxon>
    </lineage>
</organism>
<name>A0ACB8F726_9SAUR</name>
<accession>A0ACB8F726</accession>
<proteinExistence type="predicted"/>
<dbReference type="Proteomes" id="UP000827872">
    <property type="component" value="Linkage Group LG05"/>
</dbReference>
<reference evidence="1" key="1">
    <citation type="submission" date="2021-08" db="EMBL/GenBank/DDBJ databases">
        <title>The first chromosome-level gecko genome reveals the dynamic sex chromosomes of Neotropical dwarf geckos (Sphaerodactylidae: Sphaerodactylus).</title>
        <authorList>
            <person name="Pinto B.J."/>
            <person name="Keating S.E."/>
            <person name="Gamble T."/>
        </authorList>
    </citation>
    <scope>NUCLEOTIDE SEQUENCE</scope>
    <source>
        <strain evidence="1">TG3544</strain>
    </source>
</reference>
<dbReference type="EMBL" id="CM037618">
    <property type="protein sequence ID" value="KAH8000842.1"/>
    <property type="molecule type" value="Genomic_DNA"/>
</dbReference>
<evidence type="ECO:0000313" key="1">
    <source>
        <dbReference type="EMBL" id="KAH8000842.1"/>
    </source>
</evidence>
<sequence length="278" mass="30986">MRLFPQLYLTLRSLRSILGRGRAQVLPLNFEEVAAVPASADPADIRQDPASVIIKHLRGSQQPDSSQFHQKPLTSLRAIIQHSEAQHWRARTTLQLACTKDEMAAQVRVSEAKETLLRAGDPEQEIRGRIREAISWLYVLLLHQRGEKGVQGGNEGELCWKGPPSLTIWCLPARAHRQRCPPPLAPGRAAVLEKQVHQCHSCGRGSGKATAKDSAYGPHLSPAQETEYLKASWGMVGRLDREWVRMGGLFLLHSPLGQAYHIMEAEEEVRNPVDLTSE</sequence>
<protein>
    <submittedName>
        <fullName evidence="1">Uncharacterized protein</fullName>
    </submittedName>
</protein>